<dbReference type="InterPro" id="IPR036291">
    <property type="entry name" value="NAD(P)-bd_dom_sf"/>
</dbReference>
<reference evidence="1" key="1">
    <citation type="submission" date="2021-01" db="EMBL/GenBank/DDBJ databases">
        <title>Whole genome shotgun sequence of Acrocarpospora phusangensis NBRC 108782.</title>
        <authorList>
            <person name="Komaki H."/>
            <person name="Tamura T."/>
        </authorList>
    </citation>
    <scope>NUCLEOTIDE SEQUENCE</scope>
    <source>
        <strain evidence="1">NBRC 108782</strain>
    </source>
</reference>
<comment type="caution">
    <text evidence="1">The sequence shown here is derived from an EMBL/GenBank/DDBJ whole genome shotgun (WGS) entry which is preliminary data.</text>
</comment>
<accession>A0A919QA58</accession>
<keyword evidence="2" id="KW-1185">Reference proteome</keyword>
<organism evidence="1 2">
    <name type="scientific">Acrocarpospora phusangensis</name>
    <dbReference type="NCBI Taxonomy" id="1070424"/>
    <lineage>
        <taxon>Bacteria</taxon>
        <taxon>Bacillati</taxon>
        <taxon>Actinomycetota</taxon>
        <taxon>Actinomycetes</taxon>
        <taxon>Streptosporangiales</taxon>
        <taxon>Streptosporangiaceae</taxon>
        <taxon>Acrocarpospora</taxon>
    </lineage>
</organism>
<dbReference type="EMBL" id="BOOA01000017">
    <property type="protein sequence ID" value="GIH24276.1"/>
    <property type="molecule type" value="Genomic_DNA"/>
</dbReference>
<dbReference type="AlphaFoldDB" id="A0A919QA58"/>
<evidence type="ECO:0000313" key="1">
    <source>
        <dbReference type="EMBL" id="GIH24276.1"/>
    </source>
</evidence>
<gene>
    <name evidence="1" type="ORF">Aph01nite_25860</name>
</gene>
<dbReference type="Proteomes" id="UP000640052">
    <property type="component" value="Unassembled WGS sequence"/>
</dbReference>
<proteinExistence type="predicted"/>
<protein>
    <submittedName>
        <fullName evidence="1">Uncharacterized protein</fullName>
    </submittedName>
</protein>
<sequence length="63" mass="6680">MVNQDPTHAEHDAPMSRPVALITGAGGRTVGIGAVVARSHATIGWDIAFCPRALPNLMSKRRC</sequence>
<name>A0A919QA58_9ACTN</name>
<evidence type="ECO:0000313" key="2">
    <source>
        <dbReference type="Proteomes" id="UP000640052"/>
    </source>
</evidence>
<dbReference type="SUPFAM" id="SSF51735">
    <property type="entry name" value="NAD(P)-binding Rossmann-fold domains"/>
    <property type="match status" value="1"/>
</dbReference>